<evidence type="ECO:0000256" key="6">
    <source>
        <dbReference type="SAM" id="SignalP"/>
    </source>
</evidence>
<comment type="subcellular location">
    <subcellularLocation>
        <location evidence="1">Cell outer membrane</location>
    </subcellularLocation>
</comment>
<dbReference type="Proteomes" id="UP001164676">
    <property type="component" value="Chromosome"/>
</dbReference>
<keyword evidence="5" id="KW-0998">Cell outer membrane</keyword>
<keyword evidence="3 6" id="KW-0732">Signal</keyword>
<dbReference type="InterPro" id="IPR010583">
    <property type="entry name" value="MipA"/>
</dbReference>
<feature type="chain" id="PRO_5045150913" evidence="6">
    <location>
        <begin position="19"/>
        <end position="258"/>
    </location>
</feature>
<proteinExistence type="inferred from homology"/>
<keyword evidence="8" id="KW-1185">Reference proteome</keyword>
<comment type="similarity">
    <text evidence="2">Belongs to the MipA/OmpV family.</text>
</comment>
<keyword evidence="4" id="KW-0472">Membrane</keyword>
<protein>
    <submittedName>
        <fullName evidence="7">MipA/OmpV family protein</fullName>
    </submittedName>
</protein>
<dbReference type="PANTHER" id="PTHR38776:SF1">
    <property type="entry name" value="MLTA-INTERACTING PROTEIN-RELATED"/>
    <property type="match status" value="1"/>
</dbReference>
<organism evidence="7 8">
    <name type="scientific">Salinivibrio proteolyticus</name>
    <dbReference type="NCBI Taxonomy" id="334715"/>
    <lineage>
        <taxon>Bacteria</taxon>
        <taxon>Pseudomonadati</taxon>
        <taxon>Pseudomonadota</taxon>
        <taxon>Gammaproteobacteria</taxon>
        <taxon>Vibrionales</taxon>
        <taxon>Vibrionaceae</taxon>
        <taxon>Salinivibrio</taxon>
    </lineage>
</organism>
<evidence type="ECO:0000313" key="7">
    <source>
        <dbReference type="EMBL" id="WBA13804.1"/>
    </source>
</evidence>
<evidence type="ECO:0000256" key="1">
    <source>
        <dbReference type="ARBA" id="ARBA00004442"/>
    </source>
</evidence>
<evidence type="ECO:0000313" key="8">
    <source>
        <dbReference type="Proteomes" id="UP001164676"/>
    </source>
</evidence>
<gene>
    <name evidence="7" type="ORF">N7E60_08610</name>
</gene>
<evidence type="ECO:0000256" key="5">
    <source>
        <dbReference type="ARBA" id="ARBA00023237"/>
    </source>
</evidence>
<sequence>MKKLAIIIAAIASNAAYAGDTYIRNGNIYSHEGQAVAEVGISTTSDLYKSQDDTTYLNLNLGYRGEDFNADLTNGLNYRFFGNNDDSVNINAFIGHASKGYESKDADSLAGMKDRKAGINGGFNVDINTGMGGVLSTFVGHDITGEYDGLNAGMKYMHITHFGKIDFVPFAGVNWLSDDYVDHYFGVKDSEATMQRSAYKGDNSFTYNLGYKLVMPMGENWDISQSTQYTRLGSDIADSPIVDSANQWDAQVTMSYHF</sequence>
<name>A0ABY7L980_9GAMM</name>
<evidence type="ECO:0000256" key="3">
    <source>
        <dbReference type="ARBA" id="ARBA00022729"/>
    </source>
</evidence>
<evidence type="ECO:0000256" key="4">
    <source>
        <dbReference type="ARBA" id="ARBA00023136"/>
    </source>
</evidence>
<evidence type="ECO:0000256" key="2">
    <source>
        <dbReference type="ARBA" id="ARBA00005722"/>
    </source>
</evidence>
<dbReference type="PANTHER" id="PTHR38776">
    <property type="entry name" value="MLTA-INTERACTING PROTEIN-RELATED"/>
    <property type="match status" value="1"/>
</dbReference>
<reference evidence="7" key="1">
    <citation type="submission" date="2022-09" db="EMBL/GenBank/DDBJ databases">
        <authorList>
            <person name="Li Z.-J."/>
        </authorList>
    </citation>
    <scope>NUCLEOTIDE SEQUENCE</scope>
    <source>
        <strain evidence="7">TGB10</strain>
    </source>
</reference>
<dbReference type="RefSeq" id="WP_269597183.1">
    <property type="nucleotide sequence ID" value="NZ_CP114584.1"/>
</dbReference>
<feature type="signal peptide" evidence="6">
    <location>
        <begin position="1"/>
        <end position="18"/>
    </location>
</feature>
<dbReference type="EMBL" id="CP114584">
    <property type="protein sequence ID" value="WBA13804.1"/>
    <property type="molecule type" value="Genomic_DNA"/>
</dbReference>
<dbReference type="Pfam" id="PF06629">
    <property type="entry name" value="MipA"/>
    <property type="match status" value="1"/>
</dbReference>
<accession>A0ABY7L980</accession>